<evidence type="ECO:0000313" key="3">
    <source>
        <dbReference type="EMBL" id="MBP2191301.1"/>
    </source>
</evidence>
<comment type="caution">
    <text evidence="3">The sequence shown here is derived from an EMBL/GenBank/DDBJ whole genome shotgun (WGS) entry which is preliminary data.</text>
</comment>
<feature type="transmembrane region" description="Helical" evidence="1">
    <location>
        <begin position="114"/>
        <end position="135"/>
    </location>
</feature>
<dbReference type="EMBL" id="JAGGMR010000001">
    <property type="protein sequence ID" value="MBP2191301.1"/>
    <property type="molecule type" value="Genomic_DNA"/>
</dbReference>
<feature type="transmembrane region" description="Helical" evidence="1">
    <location>
        <begin position="64"/>
        <end position="84"/>
    </location>
</feature>
<dbReference type="Proteomes" id="UP001519325">
    <property type="component" value="Unassembled WGS sequence"/>
</dbReference>
<keyword evidence="1" id="KW-0812">Transmembrane</keyword>
<feature type="transmembrane region" description="Helical" evidence="1">
    <location>
        <begin position="21"/>
        <end position="44"/>
    </location>
</feature>
<reference evidence="3 4" key="1">
    <citation type="submission" date="2021-03" db="EMBL/GenBank/DDBJ databases">
        <title>Sequencing the genomes of 1000 actinobacteria strains.</title>
        <authorList>
            <person name="Klenk H.-P."/>
        </authorList>
    </citation>
    <scope>NUCLEOTIDE SEQUENCE [LARGE SCALE GENOMIC DNA]</scope>
    <source>
        <strain evidence="3 4">DSM 45516</strain>
    </source>
</reference>
<gene>
    <name evidence="3" type="ORF">BJ987_004202</name>
</gene>
<evidence type="ECO:0000313" key="4">
    <source>
        <dbReference type="Proteomes" id="UP001519325"/>
    </source>
</evidence>
<keyword evidence="4" id="KW-1185">Reference proteome</keyword>
<keyword evidence="1" id="KW-0472">Membrane</keyword>
<dbReference type="Pfam" id="PF23636">
    <property type="entry name" value="DUF7144"/>
    <property type="match status" value="1"/>
</dbReference>
<evidence type="ECO:0000256" key="1">
    <source>
        <dbReference type="SAM" id="Phobius"/>
    </source>
</evidence>
<sequence length="137" mass="14658">MSHSAPEPEYPTRQAIAMGTSIGAAILLFTVGLLNLLQGISAVAEDNVFVVGPEYAYKFDLTTWGWIHVVVGILLLVCSFGLATGTTWGKVAAITLAAVSIVTNFLALPYYPAWSILIIALDVVVIWAVSTWMTATE</sequence>
<proteinExistence type="predicted"/>
<accession>A0ABS4QHX6</accession>
<keyword evidence="1" id="KW-1133">Transmembrane helix</keyword>
<dbReference type="RefSeq" id="WP_209892739.1">
    <property type="nucleotide sequence ID" value="NZ_JAGGMR010000001.1"/>
</dbReference>
<organism evidence="3 4">
    <name type="scientific">Nocardia goodfellowii</name>
    <dbReference type="NCBI Taxonomy" id="882446"/>
    <lineage>
        <taxon>Bacteria</taxon>
        <taxon>Bacillati</taxon>
        <taxon>Actinomycetota</taxon>
        <taxon>Actinomycetes</taxon>
        <taxon>Mycobacteriales</taxon>
        <taxon>Nocardiaceae</taxon>
        <taxon>Nocardia</taxon>
    </lineage>
</organism>
<name>A0ABS4QHX6_9NOCA</name>
<protein>
    <submittedName>
        <fullName evidence="3">Lysylphosphatidylglycerol synthetase-like protein (DUF2156 family)</fullName>
    </submittedName>
</protein>
<feature type="domain" description="DUF7144" evidence="2">
    <location>
        <begin position="22"/>
        <end position="132"/>
    </location>
</feature>
<feature type="transmembrane region" description="Helical" evidence="1">
    <location>
        <begin position="91"/>
        <end position="108"/>
    </location>
</feature>
<evidence type="ECO:0000259" key="2">
    <source>
        <dbReference type="Pfam" id="PF23636"/>
    </source>
</evidence>
<dbReference type="InterPro" id="IPR055568">
    <property type="entry name" value="DUF7144"/>
</dbReference>